<dbReference type="PANTHER" id="PTHR36986">
    <property type="entry name" value="UPF0643 PROTEIN PB2B2.08"/>
    <property type="match status" value="1"/>
</dbReference>
<keyword evidence="3" id="KW-1185">Reference proteome</keyword>
<evidence type="ECO:0000313" key="3">
    <source>
        <dbReference type="Proteomes" id="UP000293360"/>
    </source>
</evidence>
<dbReference type="PANTHER" id="PTHR36986:SF1">
    <property type="entry name" value="UPF0643 PROTEIN PB2B2.08"/>
    <property type="match status" value="1"/>
</dbReference>
<feature type="region of interest" description="Disordered" evidence="1">
    <location>
        <begin position="1"/>
        <end position="43"/>
    </location>
</feature>
<organism evidence="2 3">
    <name type="scientific">Monosporascus ibericus</name>
    <dbReference type="NCBI Taxonomy" id="155417"/>
    <lineage>
        <taxon>Eukaryota</taxon>
        <taxon>Fungi</taxon>
        <taxon>Dikarya</taxon>
        <taxon>Ascomycota</taxon>
        <taxon>Pezizomycotina</taxon>
        <taxon>Sordariomycetes</taxon>
        <taxon>Xylariomycetidae</taxon>
        <taxon>Xylariales</taxon>
        <taxon>Xylariales incertae sedis</taxon>
        <taxon>Monosporascus</taxon>
    </lineage>
</organism>
<accession>A0A4Q4TGV7</accession>
<sequence length="134" mass="14405">MISAQSPRQGAEAPVMASPEKRPAEVSRVEVTASGDKRNMTPANGGETSFFIVAFRSQIPPTTAYEELGVLDKAAHAEATASGGFLNPDDEGRNLATCVWRSLKDAKAGKVGPAHRRAAGATREMYSHWKIDRH</sequence>
<dbReference type="EMBL" id="QJNU01000153">
    <property type="protein sequence ID" value="RYP05848.1"/>
    <property type="molecule type" value="Genomic_DNA"/>
</dbReference>
<reference evidence="2 3" key="1">
    <citation type="submission" date="2018-06" db="EMBL/GenBank/DDBJ databases">
        <title>Complete Genomes of Monosporascus.</title>
        <authorList>
            <person name="Robinson A.J."/>
            <person name="Natvig D.O."/>
        </authorList>
    </citation>
    <scope>NUCLEOTIDE SEQUENCE [LARGE SCALE GENOMIC DNA]</scope>
    <source>
        <strain evidence="2 3">CBS 110550</strain>
    </source>
</reference>
<dbReference type="OrthoDB" id="2140489at2759"/>
<name>A0A4Q4TGV7_9PEZI</name>
<dbReference type="Proteomes" id="UP000293360">
    <property type="component" value="Unassembled WGS sequence"/>
</dbReference>
<dbReference type="InterPro" id="IPR011008">
    <property type="entry name" value="Dimeric_a/b-barrel"/>
</dbReference>
<gene>
    <name evidence="2" type="ORF">DL764_003522</name>
</gene>
<comment type="caution">
    <text evidence="2">The sequence shown here is derived from an EMBL/GenBank/DDBJ whole genome shotgun (WGS) entry which is preliminary data.</text>
</comment>
<dbReference type="AlphaFoldDB" id="A0A4Q4TGV7"/>
<protein>
    <submittedName>
        <fullName evidence="2">Uncharacterized protein</fullName>
    </submittedName>
</protein>
<proteinExistence type="predicted"/>
<evidence type="ECO:0000256" key="1">
    <source>
        <dbReference type="SAM" id="MobiDB-lite"/>
    </source>
</evidence>
<evidence type="ECO:0000313" key="2">
    <source>
        <dbReference type="EMBL" id="RYP05848.1"/>
    </source>
</evidence>
<feature type="compositionally biased region" description="Basic and acidic residues" evidence="1">
    <location>
        <begin position="19"/>
        <end position="28"/>
    </location>
</feature>
<dbReference type="SUPFAM" id="SSF54909">
    <property type="entry name" value="Dimeric alpha+beta barrel"/>
    <property type="match status" value="1"/>
</dbReference>